<protein>
    <submittedName>
        <fullName evidence="1">Uncharacterized protein</fullName>
    </submittedName>
</protein>
<reference evidence="1" key="1">
    <citation type="submission" date="2023-03" db="EMBL/GenBank/DDBJ databases">
        <title>Complete genome of Cladonia borealis.</title>
        <authorList>
            <person name="Park H."/>
        </authorList>
    </citation>
    <scope>NUCLEOTIDE SEQUENCE</scope>
    <source>
        <strain evidence="1">ANT050790</strain>
    </source>
</reference>
<dbReference type="Proteomes" id="UP001166286">
    <property type="component" value="Unassembled WGS sequence"/>
</dbReference>
<gene>
    <name evidence="1" type="ORF">JMJ35_007747</name>
</gene>
<organism evidence="1 2">
    <name type="scientific">Cladonia borealis</name>
    <dbReference type="NCBI Taxonomy" id="184061"/>
    <lineage>
        <taxon>Eukaryota</taxon>
        <taxon>Fungi</taxon>
        <taxon>Dikarya</taxon>
        <taxon>Ascomycota</taxon>
        <taxon>Pezizomycotina</taxon>
        <taxon>Lecanoromycetes</taxon>
        <taxon>OSLEUM clade</taxon>
        <taxon>Lecanoromycetidae</taxon>
        <taxon>Lecanorales</taxon>
        <taxon>Lecanorineae</taxon>
        <taxon>Cladoniaceae</taxon>
        <taxon>Cladonia</taxon>
    </lineage>
</organism>
<dbReference type="EMBL" id="JAFEKC020000018">
    <property type="protein sequence ID" value="KAK0509353.1"/>
    <property type="molecule type" value="Genomic_DNA"/>
</dbReference>
<evidence type="ECO:0000313" key="1">
    <source>
        <dbReference type="EMBL" id="KAK0509353.1"/>
    </source>
</evidence>
<accession>A0AA39UYZ2</accession>
<keyword evidence="2" id="KW-1185">Reference proteome</keyword>
<dbReference type="AlphaFoldDB" id="A0AA39UYZ2"/>
<sequence>MPGTEGQMTQYDPWGNQISTTKSTPLYIGHTVERGGCKQTFGFKGSDDSRHASRAMDIVEKMASGRYR</sequence>
<comment type="caution">
    <text evidence="1">The sequence shown here is derived from an EMBL/GenBank/DDBJ whole genome shotgun (WGS) entry which is preliminary data.</text>
</comment>
<proteinExistence type="predicted"/>
<evidence type="ECO:0000313" key="2">
    <source>
        <dbReference type="Proteomes" id="UP001166286"/>
    </source>
</evidence>
<name>A0AA39UYZ2_9LECA</name>